<dbReference type="Pfam" id="PF20737">
    <property type="entry name" value="Glyco_hydro127C"/>
    <property type="match status" value="1"/>
</dbReference>
<dbReference type="Proteomes" id="UP001217776">
    <property type="component" value="Unassembled WGS sequence"/>
</dbReference>
<dbReference type="EMBL" id="JAQNVG010000008">
    <property type="protein sequence ID" value="MDC2235473.1"/>
    <property type="molecule type" value="Genomic_DNA"/>
</dbReference>
<feature type="domain" description="Non-reducing end beta-L-arabinofuranosidase-like GH127 middle" evidence="2">
    <location>
        <begin position="481"/>
        <end position="592"/>
    </location>
</feature>
<feature type="domain" description="Non-reducing end beta-L-arabinofuranosidase-like GH127 C-terminal" evidence="3">
    <location>
        <begin position="594"/>
        <end position="685"/>
    </location>
</feature>
<dbReference type="RefSeq" id="WP_008766584.1">
    <property type="nucleotide sequence ID" value="NZ_BAABXH010000001.1"/>
</dbReference>
<dbReference type="Pfam" id="PF07944">
    <property type="entry name" value="Beta-AFase-like_GH127_cat"/>
    <property type="match status" value="1"/>
</dbReference>
<dbReference type="GO" id="GO:0005975">
    <property type="term" value="P:carbohydrate metabolic process"/>
    <property type="evidence" value="ECO:0007669"/>
    <property type="project" value="InterPro"/>
</dbReference>
<dbReference type="GeneID" id="60928085"/>
<evidence type="ECO:0000259" key="1">
    <source>
        <dbReference type="Pfam" id="PF07944"/>
    </source>
</evidence>
<dbReference type="AlphaFoldDB" id="A0A0N7I9M7"/>
<evidence type="ECO:0000313" key="5">
    <source>
        <dbReference type="EMBL" id="KAB4483431.1"/>
    </source>
</evidence>
<dbReference type="EMBL" id="QSJP01000014">
    <property type="protein sequence ID" value="RHD86502.1"/>
    <property type="molecule type" value="Genomic_DNA"/>
</dbReference>
<organism evidence="7 8">
    <name type="scientific">Bacteroides thetaiotaomicron</name>
    <dbReference type="NCBI Taxonomy" id="818"/>
    <lineage>
        <taxon>Bacteria</taxon>
        <taxon>Pseudomonadati</taxon>
        <taxon>Bacteroidota</taxon>
        <taxon>Bacteroidia</taxon>
        <taxon>Bacteroidales</taxon>
        <taxon>Bacteroidaceae</taxon>
        <taxon>Bacteroides</taxon>
    </lineage>
</organism>
<dbReference type="OMA" id="VCPCCVG"/>
<accession>C6INM8</accession>
<dbReference type="GO" id="GO:0016787">
    <property type="term" value="F:hydrolase activity"/>
    <property type="evidence" value="ECO:0007669"/>
    <property type="project" value="UniProtKB-KW"/>
</dbReference>
<dbReference type="PANTHER" id="PTHR43465:SF2">
    <property type="entry name" value="DUF1680 DOMAIN PROTEIN (AFU_ORTHOLOGUE AFUA_1G08910)"/>
    <property type="match status" value="1"/>
</dbReference>
<dbReference type="InterPro" id="IPR049046">
    <property type="entry name" value="Beta-AFase-like_GH127_middle"/>
</dbReference>
<evidence type="ECO:0000313" key="6">
    <source>
        <dbReference type="EMBL" id="MDC2235473.1"/>
    </source>
</evidence>
<keyword evidence="7" id="KW-0378">Hydrolase</keyword>
<gene>
    <name evidence="7" type="ORF">DW780_15720</name>
    <name evidence="5" type="ORF">GAN91_09540</name>
    <name evidence="4" type="ORF">GAO51_09160</name>
    <name evidence="6" type="ORF">PO127_06885</name>
</gene>
<dbReference type="InterPro" id="IPR049049">
    <property type="entry name" value="Beta-AFase-like_GH127_C"/>
</dbReference>
<sequence>MKSTNLLKSLAVIATLSGTPHSAVQGQTGKVQFANIENVKVNDAFWSPKFKTWNEVTINDVLNKFEGKHTNAPEQHNAFCNFDKVAKGERGTQGHFGEPWFDGLIYESIRGIADYLVMYPDKELETRIDRYIDRIEAAQMTEPTGYLETYTLLKEPEHRWGDNGGFLRWQHDVYNAGMMIEAAVHYYKATGKTKLLEVATRYTNYMADYMGPAPKKNIVPSHSGPEEAIIKLYWLFKEQPELKKQLSVSVNEDAYWKLATFWIENRGHHCGYPLWLTWGNGKSEKWIRDAQYNAPEHGEHSRPTWGDYAQDSIPVFEQQTIEGHAVRATLLATGITTAALENHSPKYIETAKRLWDNMTGRRMFITGGVGAIHEDEKFGPDFFLPPGAYLETCAAIGAGFFSQRMNELTGKGMYMDELERVLYNSLLTAVSLKGDNYTYQNPLNAEKHNRWEWHGCPCCPPMFLKITSALPGFIYASDKKGVYINLFIGSETEIKLSSKNSVQLKQETSYPWKGKVNISVNPQKTDKFPIKVRIPGWAQGIENPYELYQSNLKGAPQLFVNGKSVPIKIVDGYAEINRKWQKGDLIELELPIQPRIITAHTNTKDLSNTVCIASGPIIYCFEDVDNPDFKDFRLDTNAPLEIIYQKDLLNGVNIIKSNGKTTAIAIPYYSITNRKRDSSHKVWVPKL</sequence>
<dbReference type="Proteomes" id="UP000284785">
    <property type="component" value="Unassembled WGS sequence"/>
</dbReference>
<dbReference type="InterPro" id="IPR049174">
    <property type="entry name" value="Beta-AFase-like"/>
</dbReference>
<dbReference type="KEGG" id="btho:Btheta7330_00947"/>
<dbReference type="EMBL" id="WCRY01000007">
    <property type="protein sequence ID" value="KAB4483431.1"/>
    <property type="molecule type" value="Genomic_DNA"/>
</dbReference>
<name>A0A0N7I9M7_BACT4</name>
<dbReference type="EMBL" id="WCSY01000008">
    <property type="protein sequence ID" value="KAB4313754.1"/>
    <property type="molecule type" value="Genomic_DNA"/>
</dbReference>
<evidence type="ECO:0000313" key="9">
    <source>
        <dbReference type="Proteomes" id="UP000436858"/>
    </source>
</evidence>
<dbReference type="Proteomes" id="UP000440614">
    <property type="component" value="Unassembled WGS sequence"/>
</dbReference>
<dbReference type="InterPro" id="IPR008928">
    <property type="entry name" value="6-hairpin_glycosidase_sf"/>
</dbReference>
<evidence type="ECO:0000313" key="4">
    <source>
        <dbReference type="EMBL" id="KAB4313754.1"/>
    </source>
</evidence>
<dbReference type="Pfam" id="PF20736">
    <property type="entry name" value="Glyco_hydro127M"/>
    <property type="match status" value="1"/>
</dbReference>
<reference evidence="6" key="3">
    <citation type="submission" date="2022-10" db="EMBL/GenBank/DDBJ databases">
        <title>Human gut microbiome strain richness.</title>
        <authorList>
            <person name="Chen-Liaw A."/>
        </authorList>
    </citation>
    <scope>NUCLEOTIDE SEQUENCE</scope>
    <source>
        <strain evidence="6">1001283st1_A3_1001283B150304_161114</strain>
    </source>
</reference>
<evidence type="ECO:0000259" key="2">
    <source>
        <dbReference type="Pfam" id="PF20736"/>
    </source>
</evidence>
<evidence type="ECO:0000313" key="8">
    <source>
        <dbReference type="Proteomes" id="UP000284785"/>
    </source>
</evidence>
<dbReference type="Proteomes" id="UP000436858">
    <property type="component" value="Unassembled WGS sequence"/>
</dbReference>
<evidence type="ECO:0000313" key="10">
    <source>
        <dbReference type="Proteomes" id="UP000440614"/>
    </source>
</evidence>
<proteinExistence type="predicted"/>
<dbReference type="SUPFAM" id="SSF48208">
    <property type="entry name" value="Six-hairpin glycosidases"/>
    <property type="match status" value="1"/>
</dbReference>
<dbReference type="InterPro" id="IPR012878">
    <property type="entry name" value="Beta-AFase-like_GH127_cat"/>
</dbReference>
<dbReference type="Gene3D" id="1.50.10.20">
    <property type="match status" value="1"/>
</dbReference>
<reference evidence="9 10" key="2">
    <citation type="journal article" date="2019" name="Nat. Med.">
        <title>A library of human gut bacterial isolates paired with longitudinal multiomics data enables mechanistic microbiome research.</title>
        <authorList>
            <person name="Poyet M."/>
            <person name="Groussin M."/>
            <person name="Gibbons S.M."/>
            <person name="Avila-Pacheco J."/>
            <person name="Jiang X."/>
            <person name="Kearney S.M."/>
            <person name="Perrotta A.R."/>
            <person name="Berdy B."/>
            <person name="Zhao S."/>
            <person name="Lieberman T.D."/>
            <person name="Swanson P.K."/>
            <person name="Smith M."/>
            <person name="Roesemann S."/>
            <person name="Alexander J.E."/>
            <person name="Rich S.A."/>
            <person name="Livny J."/>
            <person name="Vlamakis H."/>
            <person name="Clish C."/>
            <person name="Bullock K."/>
            <person name="Deik A."/>
            <person name="Scott J."/>
            <person name="Pierce K.A."/>
            <person name="Xavier R.J."/>
            <person name="Alm E.J."/>
        </authorList>
    </citation>
    <scope>NUCLEOTIDE SEQUENCE [LARGE SCALE GENOMIC DNA]</scope>
    <source>
        <strain evidence="5 9">BIOML-A162</strain>
        <strain evidence="4 10">BIOML-A188</strain>
    </source>
</reference>
<evidence type="ECO:0000259" key="3">
    <source>
        <dbReference type="Pfam" id="PF20737"/>
    </source>
</evidence>
<comment type="caution">
    <text evidence="7">The sequence shown here is derived from an EMBL/GenBank/DDBJ whole genome shotgun (WGS) entry which is preliminary data.</text>
</comment>
<feature type="domain" description="Non-reducing end beta-L-arabinofuranosidase-like GH127 catalytic" evidence="1">
    <location>
        <begin position="38"/>
        <end position="470"/>
    </location>
</feature>
<accession>A0A0N7I9M7</accession>
<evidence type="ECO:0000313" key="7">
    <source>
        <dbReference type="EMBL" id="RHD86502.1"/>
    </source>
</evidence>
<reference evidence="7 8" key="1">
    <citation type="submission" date="2018-08" db="EMBL/GenBank/DDBJ databases">
        <title>A genome reference for cultivated species of the human gut microbiota.</title>
        <authorList>
            <person name="Zou Y."/>
            <person name="Xue W."/>
            <person name="Luo G."/>
        </authorList>
    </citation>
    <scope>NUCLEOTIDE SEQUENCE [LARGE SCALE GENOMIC DNA]</scope>
    <source>
        <strain evidence="7 8">AM30-26</strain>
    </source>
</reference>
<dbReference type="PANTHER" id="PTHR43465">
    <property type="entry name" value="DUF1680 DOMAIN PROTEIN (AFU_ORTHOLOGUE AFUA_1G08910)"/>
    <property type="match status" value="1"/>
</dbReference>
<protein>
    <submittedName>
        <fullName evidence="7">Glycoside hydrolase family 127 protein</fullName>
    </submittedName>
</protein>